<keyword evidence="4 5" id="KW-0472">Membrane</keyword>
<reference evidence="6 7" key="1">
    <citation type="submission" date="2019-01" db="EMBL/GenBank/DDBJ databases">
        <title>Vagococcus silagei sp. nov. isolated from brewer's grain.</title>
        <authorList>
            <person name="Guu J.-R."/>
        </authorList>
    </citation>
    <scope>NUCLEOTIDE SEQUENCE [LARGE SCALE GENOMIC DNA]</scope>
    <source>
        <strain evidence="6 7">2B-2</strain>
    </source>
</reference>
<evidence type="ECO:0000256" key="2">
    <source>
        <dbReference type="ARBA" id="ARBA00022692"/>
    </source>
</evidence>
<keyword evidence="7" id="KW-1185">Reference proteome</keyword>
<feature type="transmembrane region" description="Helical" evidence="5">
    <location>
        <begin position="82"/>
        <end position="102"/>
    </location>
</feature>
<protein>
    <recommendedName>
        <fullName evidence="8">Energy-coupling factor transporter transmembrane protein EcfT</fullName>
    </recommendedName>
</protein>
<evidence type="ECO:0000256" key="1">
    <source>
        <dbReference type="ARBA" id="ARBA00004141"/>
    </source>
</evidence>
<feature type="transmembrane region" description="Helical" evidence="5">
    <location>
        <begin position="20"/>
        <end position="46"/>
    </location>
</feature>
<proteinExistence type="predicted"/>
<name>A0A4S3B382_9ENTE</name>
<dbReference type="Proteomes" id="UP000310506">
    <property type="component" value="Unassembled WGS sequence"/>
</dbReference>
<accession>A0A4S3B382</accession>
<evidence type="ECO:0000256" key="4">
    <source>
        <dbReference type="ARBA" id="ARBA00023136"/>
    </source>
</evidence>
<comment type="caution">
    <text evidence="6">The sequence shown here is derived from an EMBL/GenBank/DDBJ whole genome shotgun (WGS) entry which is preliminary data.</text>
</comment>
<evidence type="ECO:0000256" key="5">
    <source>
        <dbReference type="SAM" id="Phobius"/>
    </source>
</evidence>
<evidence type="ECO:0000313" key="6">
    <source>
        <dbReference type="EMBL" id="THB61594.1"/>
    </source>
</evidence>
<dbReference type="AlphaFoldDB" id="A0A4S3B382"/>
<comment type="subcellular location">
    <subcellularLocation>
        <location evidence="1">Membrane</location>
        <topology evidence="1">Multi-pass membrane protein</topology>
    </subcellularLocation>
</comment>
<feature type="transmembrane region" description="Helical" evidence="5">
    <location>
        <begin position="213"/>
        <end position="233"/>
    </location>
</feature>
<dbReference type="RefSeq" id="WP_136136367.1">
    <property type="nucleotide sequence ID" value="NZ_SDGV01000010.1"/>
</dbReference>
<dbReference type="EMBL" id="SDGV01000010">
    <property type="protein sequence ID" value="THB61594.1"/>
    <property type="molecule type" value="Genomic_DNA"/>
</dbReference>
<evidence type="ECO:0000256" key="3">
    <source>
        <dbReference type="ARBA" id="ARBA00022989"/>
    </source>
</evidence>
<gene>
    <name evidence="6" type="ORF">ESZ54_03840</name>
</gene>
<sequence length="237" mass="27094">MLNTTIKIDPRSKLAVILTASLLLMFQPSTEIFLAFLIFVCLLLLLEGAVKKAVILIVYYLILIVLNQVLDYDFTHPVLHFVSFWVTGNLLFVPNIAAILLATNKTTASEWIVTLHFFHLPKYVVIPVMVVFRFFPILVHDTKTILGTLKLRGLISSNWDFLKSPSLIFEFLLVPIIVSVERVSQNLSQVAYIRGLNNDTYQRTSVQRLNFQWFDWLIIIILVCYLLVGGGLFDSVF</sequence>
<dbReference type="Pfam" id="PF02361">
    <property type="entry name" value="CbiQ"/>
    <property type="match status" value="1"/>
</dbReference>
<evidence type="ECO:0008006" key="8">
    <source>
        <dbReference type="Google" id="ProtNLM"/>
    </source>
</evidence>
<dbReference type="CDD" id="cd16914">
    <property type="entry name" value="EcfT"/>
    <property type="match status" value="1"/>
</dbReference>
<evidence type="ECO:0000313" key="7">
    <source>
        <dbReference type="Proteomes" id="UP000310506"/>
    </source>
</evidence>
<dbReference type="GO" id="GO:0005886">
    <property type="term" value="C:plasma membrane"/>
    <property type="evidence" value="ECO:0007669"/>
    <property type="project" value="UniProtKB-ARBA"/>
</dbReference>
<keyword evidence="2 5" id="KW-0812">Transmembrane</keyword>
<feature type="transmembrane region" description="Helical" evidence="5">
    <location>
        <begin position="123"/>
        <end position="141"/>
    </location>
</feature>
<dbReference type="OrthoDB" id="3730291at2"/>
<feature type="transmembrane region" description="Helical" evidence="5">
    <location>
        <begin position="53"/>
        <end position="70"/>
    </location>
</feature>
<organism evidence="6 7">
    <name type="scientific">Vagococcus silagei</name>
    <dbReference type="NCBI Taxonomy" id="2508885"/>
    <lineage>
        <taxon>Bacteria</taxon>
        <taxon>Bacillati</taxon>
        <taxon>Bacillota</taxon>
        <taxon>Bacilli</taxon>
        <taxon>Lactobacillales</taxon>
        <taxon>Enterococcaceae</taxon>
        <taxon>Vagococcus</taxon>
    </lineage>
</organism>
<dbReference type="InterPro" id="IPR003339">
    <property type="entry name" value="ABC/ECF_trnsptr_transmembrane"/>
</dbReference>
<keyword evidence="3 5" id="KW-1133">Transmembrane helix</keyword>